<dbReference type="Proteomes" id="UP000325902">
    <property type="component" value="Unassembled WGS sequence"/>
</dbReference>
<keyword evidence="2" id="KW-1185">Reference proteome</keyword>
<evidence type="ECO:0000313" key="2">
    <source>
        <dbReference type="Proteomes" id="UP000325902"/>
    </source>
</evidence>
<gene>
    <name evidence="1" type="ORF">DBV05_g10556</name>
</gene>
<protein>
    <submittedName>
        <fullName evidence="1">Uncharacterized protein</fullName>
    </submittedName>
</protein>
<reference evidence="1 2" key="1">
    <citation type="journal article" date="2019" name="Sci. Rep.">
        <title>A multi-omics analysis of the grapevine pathogen Lasiodiplodia theobromae reveals that temperature affects the expression of virulence- and pathogenicity-related genes.</title>
        <authorList>
            <person name="Felix C."/>
            <person name="Meneses R."/>
            <person name="Goncalves M.F.M."/>
            <person name="Tilleman L."/>
            <person name="Duarte A.S."/>
            <person name="Jorrin-Novo J.V."/>
            <person name="Van de Peer Y."/>
            <person name="Deforce D."/>
            <person name="Van Nieuwerburgh F."/>
            <person name="Esteves A.C."/>
            <person name="Alves A."/>
        </authorList>
    </citation>
    <scope>NUCLEOTIDE SEQUENCE [LARGE SCALE GENOMIC DNA]</scope>
    <source>
        <strain evidence="1 2">LA-SOL3</strain>
    </source>
</reference>
<dbReference type="AlphaFoldDB" id="A0A5N5CZI1"/>
<proteinExistence type="predicted"/>
<accession>A0A5N5CZI1</accession>
<evidence type="ECO:0000313" key="1">
    <source>
        <dbReference type="EMBL" id="KAB2570785.1"/>
    </source>
</evidence>
<sequence length="105" mass="11563">MAPKIVRDLFFATRSQCRCMIQPPQKLVRYPLPTAPLVNGTHASGGLGTRVCTSRCKQAPTSHVQYDDKQKALASIPEMSYISPLPPTGPPTTARIWPILPLFTM</sequence>
<dbReference type="OrthoDB" id="10445414at2759"/>
<comment type="caution">
    <text evidence="1">The sequence shown here is derived from an EMBL/GenBank/DDBJ whole genome shotgun (WGS) entry which is preliminary data.</text>
</comment>
<name>A0A5N5CZI1_9PEZI</name>
<dbReference type="EMBL" id="VCHE01000123">
    <property type="protein sequence ID" value="KAB2570785.1"/>
    <property type="molecule type" value="Genomic_DNA"/>
</dbReference>
<organism evidence="1 2">
    <name type="scientific">Lasiodiplodia theobromae</name>
    <dbReference type="NCBI Taxonomy" id="45133"/>
    <lineage>
        <taxon>Eukaryota</taxon>
        <taxon>Fungi</taxon>
        <taxon>Dikarya</taxon>
        <taxon>Ascomycota</taxon>
        <taxon>Pezizomycotina</taxon>
        <taxon>Dothideomycetes</taxon>
        <taxon>Dothideomycetes incertae sedis</taxon>
        <taxon>Botryosphaeriales</taxon>
        <taxon>Botryosphaeriaceae</taxon>
        <taxon>Lasiodiplodia</taxon>
    </lineage>
</organism>